<dbReference type="Pfam" id="PF13302">
    <property type="entry name" value="Acetyltransf_3"/>
    <property type="match status" value="1"/>
</dbReference>
<dbReference type="PANTHER" id="PTHR43328:SF1">
    <property type="entry name" value="N-ACETYLTRANSFERASE DOMAIN-CONTAINING PROTEIN"/>
    <property type="match status" value="1"/>
</dbReference>
<evidence type="ECO:0000313" key="4">
    <source>
        <dbReference type="Proteomes" id="UP000292686"/>
    </source>
</evidence>
<keyword evidence="3" id="KW-0808">Transferase</keyword>
<evidence type="ECO:0000313" key="2">
    <source>
        <dbReference type="EMBL" id="NYD65830.1"/>
    </source>
</evidence>
<gene>
    <name evidence="2" type="ORF">BJ972_000349</name>
    <name evidence="3" type="ORF">ESP50_10415</name>
</gene>
<dbReference type="Gene3D" id="3.40.630.30">
    <property type="match status" value="1"/>
</dbReference>
<keyword evidence="4" id="KW-1185">Reference proteome</keyword>
<dbReference type="OrthoDB" id="9801656at2"/>
<dbReference type="Proteomes" id="UP000292686">
    <property type="component" value="Unassembled WGS sequence"/>
</dbReference>
<dbReference type="InterPro" id="IPR016181">
    <property type="entry name" value="Acyl_CoA_acyltransferase"/>
</dbReference>
<dbReference type="SUPFAM" id="SSF55729">
    <property type="entry name" value="Acyl-CoA N-acyltransferases (Nat)"/>
    <property type="match status" value="1"/>
</dbReference>
<protein>
    <submittedName>
        <fullName evidence="2 3">N-acetyltransferase</fullName>
    </submittedName>
</protein>
<evidence type="ECO:0000313" key="3">
    <source>
        <dbReference type="EMBL" id="RXZ86181.1"/>
    </source>
</evidence>
<sequence length="160" mass="18064">MEKPDVVTLRATTPADLDDLFRFGQDPESIRLAAFTAADPGDRDAFDVHWARLLADPRVDARTIRADGALVGSIARWFEDGDPEITYWIDRRHWGRGIATRAARLFIASVPERPLRARVAVDNERSIRVLERLGFRAGSTSRDFAAGRGAETEERLYRLE</sequence>
<organism evidence="3 4">
    <name type="scientific">Agromyces atrinae</name>
    <dbReference type="NCBI Taxonomy" id="592376"/>
    <lineage>
        <taxon>Bacteria</taxon>
        <taxon>Bacillati</taxon>
        <taxon>Actinomycetota</taxon>
        <taxon>Actinomycetes</taxon>
        <taxon>Micrococcales</taxon>
        <taxon>Microbacteriaceae</taxon>
        <taxon>Agromyces</taxon>
    </lineage>
</organism>
<dbReference type="EMBL" id="SDPM01000005">
    <property type="protein sequence ID" value="RXZ86181.1"/>
    <property type="molecule type" value="Genomic_DNA"/>
</dbReference>
<accession>A0A4Q2M871</accession>
<dbReference type="InterPro" id="IPR000182">
    <property type="entry name" value="GNAT_dom"/>
</dbReference>
<evidence type="ECO:0000259" key="1">
    <source>
        <dbReference type="PROSITE" id="PS51186"/>
    </source>
</evidence>
<dbReference type="GO" id="GO:0016747">
    <property type="term" value="F:acyltransferase activity, transferring groups other than amino-acyl groups"/>
    <property type="evidence" value="ECO:0007669"/>
    <property type="project" value="InterPro"/>
</dbReference>
<feature type="domain" description="N-acetyltransferase" evidence="1">
    <location>
        <begin position="7"/>
        <end position="159"/>
    </location>
</feature>
<evidence type="ECO:0000313" key="5">
    <source>
        <dbReference type="Proteomes" id="UP000581087"/>
    </source>
</evidence>
<name>A0A4Q2M871_9MICO</name>
<dbReference type="Proteomes" id="UP000581087">
    <property type="component" value="Unassembled WGS sequence"/>
</dbReference>
<dbReference type="RefSeq" id="WP_129174863.1">
    <property type="nucleotide sequence ID" value="NZ_JACCBI010000001.1"/>
</dbReference>
<dbReference type="PANTHER" id="PTHR43328">
    <property type="entry name" value="ACETYLTRANSFERASE-RELATED"/>
    <property type="match status" value="1"/>
</dbReference>
<dbReference type="EMBL" id="JACCBI010000001">
    <property type="protein sequence ID" value="NYD65830.1"/>
    <property type="molecule type" value="Genomic_DNA"/>
</dbReference>
<dbReference type="PROSITE" id="PS51186">
    <property type="entry name" value="GNAT"/>
    <property type="match status" value="1"/>
</dbReference>
<comment type="caution">
    <text evidence="3">The sequence shown here is derived from an EMBL/GenBank/DDBJ whole genome shotgun (WGS) entry which is preliminary data.</text>
</comment>
<reference evidence="2 5" key="2">
    <citation type="submission" date="2020-07" db="EMBL/GenBank/DDBJ databases">
        <title>Sequencing the genomes of 1000 actinobacteria strains.</title>
        <authorList>
            <person name="Klenk H.-P."/>
        </authorList>
    </citation>
    <scope>NUCLEOTIDE SEQUENCE [LARGE SCALE GENOMIC DNA]</scope>
    <source>
        <strain evidence="2 5">DSM 23870</strain>
    </source>
</reference>
<proteinExistence type="predicted"/>
<reference evidence="3 4" key="1">
    <citation type="submission" date="2019-01" db="EMBL/GenBank/DDBJ databases">
        <title>Agromyces.</title>
        <authorList>
            <person name="Li J."/>
        </authorList>
    </citation>
    <scope>NUCLEOTIDE SEQUENCE [LARGE SCALE GENOMIC DNA]</scope>
    <source>
        <strain evidence="3 4">DSM 23870</strain>
    </source>
</reference>
<dbReference type="AlphaFoldDB" id="A0A4Q2M871"/>